<feature type="domain" description="Pili assembly chaperone N-terminal" evidence="6">
    <location>
        <begin position="22"/>
        <end position="143"/>
    </location>
</feature>
<evidence type="ECO:0000256" key="2">
    <source>
        <dbReference type="ARBA" id="ARBA00007399"/>
    </source>
</evidence>
<dbReference type="InterPro" id="IPR013783">
    <property type="entry name" value="Ig-like_fold"/>
</dbReference>
<comment type="caution">
    <text evidence="8">The sequence shown here is derived from an EMBL/GenBank/DDBJ whole genome shotgun (WGS) entry which is preliminary data.</text>
</comment>
<name>A0A0N1KHM5_9GAMM</name>
<keyword evidence="4" id="KW-0574">Periplasm</keyword>
<evidence type="ECO:0000313" key="8">
    <source>
        <dbReference type="EMBL" id="KPD02434.1"/>
    </source>
</evidence>
<accession>A0A0N1KHM5</accession>
<dbReference type="InterPro" id="IPR001829">
    <property type="entry name" value="Pili_assmbl_chaperone_bac"/>
</dbReference>
<dbReference type="GO" id="GO:0071555">
    <property type="term" value="P:cell wall organization"/>
    <property type="evidence" value="ECO:0007669"/>
    <property type="project" value="InterPro"/>
</dbReference>
<dbReference type="GO" id="GO:0030288">
    <property type="term" value="C:outer membrane-bounded periplasmic space"/>
    <property type="evidence" value="ECO:0007669"/>
    <property type="project" value="InterPro"/>
</dbReference>
<evidence type="ECO:0000313" key="9">
    <source>
        <dbReference type="Proteomes" id="UP000053226"/>
    </source>
</evidence>
<dbReference type="PRINTS" id="PR00969">
    <property type="entry name" value="CHAPERONPILI"/>
</dbReference>
<dbReference type="OrthoDB" id="9131059at2"/>
<dbReference type="RefSeq" id="WP_053908596.1">
    <property type="nucleotide sequence ID" value="NZ_CAWMUS010000019.1"/>
</dbReference>
<keyword evidence="3" id="KW-0732">Signal</keyword>
<dbReference type="InterPro" id="IPR016147">
    <property type="entry name" value="Pili_assmbl_chaperone_N"/>
</dbReference>
<dbReference type="InterPro" id="IPR050643">
    <property type="entry name" value="Periplasmic_pilus_chap"/>
</dbReference>
<evidence type="ECO:0000256" key="4">
    <source>
        <dbReference type="ARBA" id="ARBA00022764"/>
    </source>
</evidence>
<proteinExistence type="inferred from homology"/>
<dbReference type="Pfam" id="PF02753">
    <property type="entry name" value="PapD_C"/>
    <property type="match status" value="1"/>
</dbReference>
<evidence type="ECO:0000256" key="3">
    <source>
        <dbReference type="ARBA" id="ARBA00022729"/>
    </source>
</evidence>
<evidence type="ECO:0000259" key="6">
    <source>
        <dbReference type="Pfam" id="PF00345"/>
    </source>
</evidence>
<dbReference type="Proteomes" id="UP000053226">
    <property type="component" value="Unassembled WGS sequence"/>
</dbReference>
<sequence>MLKKTTLFFCLLFFIQYVYAGGISLSATRLIYPSDKNQISLKLYNSDKDGSYLIQSWVSDENGNKVSNFIVTPPLFVIKPNSDSLLNIVYTGDKNKLPNDREKIFFLNSKVIPSLTEEEQKLDNALLISTTTKIKLFIRPSSITESSFNSYEELKCSYEKNRLKVENPTAFYMNLSSLAINGNEISKAETIPPKSNIYLNVENKSISKILSFNFINDYGVQIKNKQCVF</sequence>
<keyword evidence="5" id="KW-0143">Chaperone</keyword>
<protein>
    <submittedName>
        <fullName evidence="8">SfmC family fimbrial periplasmic chaperone</fullName>
    </submittedName>
</protein>
<evidence type="ECO:0000259" key="7">
    <source>
        <dbReference type="Pfam" id="PF02753"/>
    </source>
</evidence>
<dbReference type="InterPro" id="IPR016148">
    <property type="entry name" value="Pili_assmbl_chaperone_C"/>
</dbReference>
<dbReference type="PANTHER" id="PTHR30251:SF0">
    <property type="entry name" value="FIMBRIAL CHAPERONE PROTEIN ELFD-RELATED"/>
    <property type="match status" value="1"/>
</dbReference>
<dbReference type="SUPFAM" id="SSF49584">
    <property type="entry name" value="Periplasmic chaperone C-domain"/>
    <property type="match status" value="1"/>
</dbReference>
<evidence type="ECO:0000256" key="5">
    <source>
        <dbReference type="ARBA" id="ARBA00023186"/>
    </source>
</evidence>
<dbReference type="EMBL" id="LGAA01000019">
    <property type="protein sequence ID" value="KPD02434.1"/>
    <property type="molecule type" value="Genomic_DNA"/>
</dbReference>
<dbReference type="SUPFAM" id="SSF49354">
    <property type="entry name" value="PapD-like"/>
    <property type="match status" value="1"/>
</dbReference>
<organism evidence="8 9">
    <name type="scientific">Moellerella wisconsensis ATCC 35017</name>
    <dbReference type="NCBI Taxonomy" id="1354267"/>
    <lineage>
        <taxon>Bacteria</taxon>
        <taxon>Pseudomonadati</taxon>
        <taxon>Pseudomonadota</taxon>
        <taxon>Gammaproteobacteria</taxon>
        <taxon>Enterobacterales</taxon>
        <taxon>Morganellaceae</taxon>
        <taxon>Moellerella</taxon>
    </lineage>
</organism>
<dbReference type="AlphaFoldDB" id="A0A0N1KHM5"/>
<keyword evidence="9" id="KW-1185">Reference proteome</keyword>
<comment type="similarity">
    <text evidence="2">Belongs to the periplasmic pilus chaperone family.</text>
</comment>
<gene>
    <name evidence="8" type="ORF">M992_2146</name>
</gene>
<dbReference type="InterPro" id="IPR036316">
    <property type="entry name" value="Pili_assmbl_chap_C_dom_sf"/>
</dbReference>
<dbReference type="Gene3D" id="2.60.40.10">
    <property type="entry name" value="Immunoglobulins"/>
    <property type="match status" value="2"/>
</dbReference>
<feature type="domain" description="Pili assembly chaperone C-terminal" evidence="7">
    <location>
        <begin position="165"/>
        <end position="221"/>
    </location>
</feature>
<dbReference type="PANTHER" id="PTHR30251">
    <property type="entry name" value="PILUS ASSEMBLY CHAPERONE"/>
    <property type="match status" value="1"/>
</dbReference>
<dbReference type="InterPro" id="IPR008962">
    <property type="entry name" value="PapD-like_sf"/>
</dbReference>
<comment type="subcellular location">
    <subcellularLocation>
        <location evidence="1">Periplasm</location>
    </subcellularLocation>
</comment>
<reference evidence="8 9" key="1">
    <citation type="submission" date="2015-07" db="EMBL/GenBank/DDBJ databases">
        <title>ATOL: Assembling a taxonomically balanced genome-scale reconstruction of the evolutionary history of the Enterobacteriaceae.</title>
        <authorList>
            <person name="Plunkett G.III."/>
            <person name="Neeno-Eckwall E.C."/>
            <person name="Glasner J.D."/>
            <person name="Perna N.T."/>
        </authorList>
    </citation>
    <scope>NUCLEOTIDE SEQUENCE [LARGE SCALE GENOMIC DNA]</scope>
    <source>
        <strain evidence="8 9">ATCC 35017</strain>
    </source>
</reference>
<dbReference type="Pfam" id="PF00345">
    <property type="entry name" value="PapD_N"/>
    <property type="match status" value="1"/>
</dbReference>
<evidence type="ECO:0000256" key="1">
    <source>
        <dbReference type="ARBA" id="ARBA00004418"/>
    </source>
</evidence>